<evidence type="ECO:0000256" key="1">
    <source>
        <dbReference type="SAM" id="MobiDB-lite"/>
    </source>
</evidence>
<dbReference type="InParanoid" id="E2ASG2"/>
<dbReference type="AlphaFoldDB" id="E2ASG2"/>
<feature type="region of interest" description="Disordered" evidence="1">
    <location>
        <begin position="97"/>
        <end position="118"/>
    </location>
</feature>
<gene>
    <name evidence="2" type="ORF">EAG_07406</name>
</gene>
<evidence type="ECO:0000313" key="3">
    <source>
        <dbReference type="Proteomes" id="UP000000311"/>
    </source>
</evidence>
<dbReference type="EMBL" id="GL442298">
    <property type="protein sequence ID" value="EFN63628.1"/>
    <property type="molecule type" value="Genomic_DNA"/>
</dbReference>
<protein>
    <submittedName>
        <fullName evidence="2">Uncharacterized protein</fullName>
    </submittedName>
</protein>
<evidence type="ECO:0000313" key="2">
    <source>
        <dbReference type="EMBL" id="EFN63628.1"/>
    </source>
</evidence>
<dbReference type="Proteomes" id="UP000000311">
    <property type="component" value="Unassembled WGS sequence"/>
</dbReference>
<proteinExistence type="predicted"/>
<name>E2ASG2_CAMFO</name>
<keyword evidence="3" id="KW-1185">Reference proteome</keyword>
<reference evidence="2 3" key="1">
    <citation type="journal article" date="2010" name="Science">
        <title>Genomic comparison of the ants Camponotus floridanus and Harpegnathos saltator.</title>
        <authorList>
            <person name="Bonasio R."/>
            <person name="Zhang G."/>
            <person name="Ye C."/>
            <person name="Mutti N.S."/>
            <person name="Fang X."/>
            <person name="Qin N."/>
            <person name="Donahue G."/>
            <person name="Yang P."/>
            <person name="Li Q."/>
            <person name="Li C."/>
            <person name="Zhang P."/>
            <person name="Huang Z."/>
            <person name="Berger S.L."/>
            <person name="Reinberg D."/>
            <person name="Wang J."/>
            <person name="Liebig J."/>
        </authorList>
    </citation>
    <scope>NUCLEOTIDE SEQUENCE [LARGE SCALE GENOMIC DNA]</scope>
    <source>
        <strain evidence="3">C129</strain>
    </source>
</reference>
<organism evidence="3">
    <name type="scientific">Camponotus floridanus</name>
    <name type="common">Florida carpenter ant</name>
    <dbReference type="NCBI Taxonomy" id="104421"/>
    <lineage>
        <taxon>Eukaryota</taxon>
        <taxon>Metazoa</taxon>
        <taxon>Ecdysozoa</taxon>
        <taxon>Arthropoda</taxon>
        <taxon>Hexapoda</taxon>
        <taxon>Insecta</taxon>
        <taxon>Pterygota</taxon>
        <taxon>Neoptera</taxon>
        <taxon>Endopterygota</taxon>
        <taxon>Hymenoptera</taxon>
        <taxon>Apocrita</taxon>
        <taxon>Aculeata</taxon>
        <taxon>Formicoidea</taxon>
        <taxon>Formicidae</taxon>
        <taxon>Formicinae</taxon>
        <taxon>Camponotus</taxon>
    </lineage>
</organism>
<sequence>MRRKRKSWGDYDRYKEIRRYFVAMGDTVSCHDLTFDGRVSALVRPLFTTAIWKSRVPLLLVTEASQVTTGTNFIVSLLYTNSNTRSTAPFPAHKLHRRRKTADRRYSSGGRLSAGAAREKWPETSLTLGISAWN</sequence>
<accession>E2ASG2</accession>